<organism evidence="8 9">
    <name type="scientific">Candidatus Cryptobacteroides faecavium</name>
    <dbReference type="NCBI Taxonomy" id="2840762"/>
    <lineage>
        <taxon>Bacteria</taxon>
        <taxon>Pseudomonadati</taxon>
        <taxon>Bacteroidota</taxon>
        <taxon>Bacteroidia</taxon>
        <taxon>Bacteroidales</taxon>
        <taxon>Candidatus Cryptobacteroides</taxon>
    </lineage>
</organism>
<feature type="domain" description="Alpha-L-rhamnosidase concanavalin-like" evidence="4">
    <location>
        <begin position="709"/>
        <end position="810"/>
    </location>
</feature>
<dbReference type="EMBL" id="JADIMB010000072">
    <property type="protein sequence ID" value="MBO8471167.1"/>
    <property type="molecule type" value="Genomic_DNA"/>
</dbReference>
<reference evidence="8" key="1">
    <citation type="submission" date="2020-10" db="EMBL/GenBank/DDBJ databases">
        <authorList>
            <person name="Gilroy R."/>
        </authorList>
    </citation>
    <scope>NUCLEOTIDE SEQUENCE</scope>
    <source>
        <strain evidence="8">B2-22910</strain>
    </source>
</reference>
<evidence type="ECO:0000256" key="1">
    <source>
        <dbReference type="ARBA" id="ARBA00001445"/>
    </source>
</evidence>
<dbReference type="Gene3D" id="1.50.10.10">
    <property type="match status" value="2"/>
</dbReference>
<evidence type="ECO:0000259" key="7">
    <source>
        <dbReference type="Pfam" id="PF17390"/>
    </source>
</evidence>
<reference evidence="8" key="2">
    <citation type="journal article" date="2021" name="PeerJ">
        <title>Extensive microbial diversity within the chicken gut microbiome revealed by metagenomics and culture.</title>
        <authorList>
            <person name="Gilroy R."/>
            <person name="Ravi A."/>
            <person name="Getino M."/>
            <person name="Pursley I."/>
            <person name="Horton D.L."/>
            <person name="Alikhan N.F."/>
            <person name="Baker D."/>
            <person name="Gharbi K."/>
            <person name="Hall N."/>
            <person name="Watson M."/>
            <person name="Adriaenssens E.M."/>
            <person name="Foster-Nyarko E."/>
            <person name="Jarju S."/>
            <person name="Secka A."/>
            <person name="Antonio M."/>
            <person name="Oren A."/>
            <person name="Chaudhuri R.R."/>
            <person name="La Ragione R."/>
            <person name="Hildebrand F."/>
            <person name="Pallen M.J."/>
        </authorList>
    </citation>
    <scope>NUCLEOTIDE SEQUENCE</scope>
    <source>
        <strain evidence="8">B2-22910</strain>
    </source>
</reference>
<evidence type="ECO:0000259" key="5">
    <source>
        <dbReference type="Pfam" id="PF08531"/>
    </source>
</evidence>
<proteinExistence type="predicted"/>
<dbReference type="InterPro" id="IPR012341">
    <property type="entry name" value="6hp_glycosidase-like_sf"/>
</dbReference>
<feature type="domain" description="Alpha-L-rhamnosidase six-hairpin glycosidase" evidence="6">
    <location>
        <begin position="816"/>
        <end position="1154"/>
    </location>
</feature>
<dbReference type="PANTHER" id="PTHR33307:SF6">
    <property type="entry name" value="ALPHA-RHAMNOSIDASE (EUROFUNG)-RELATED"/>
    <property type="match status" value="1"/>
</dbReference>
<dbReference type="SUPFAM" id="SSF48208">
    <property type="entry name" value="Six-hairpin glycosidases"/>
    <property type="match status" value="2"/>
</dbReference>
<dbReference type="InterPro" id="IPR013783">
    <property type="entry name" value="Ig-like_fold"/>
</dbReference>
<protein>
    <recommendedName>
        <fullName evidence="2">alpha-L-rhamnosidase</fullName>
        <ecNumber evidence="2">3.2.1.40</ecNumber>
    </recommendedName>
</protein>
<dbReference type="Pfam" id="PF01204">
    <property type="entry name" value="Trehalase"/>
    <property type="match status" value="1"/>
</dbReference>
<dbReference type="InterPro" id="IPR016007">
    <property type="entry name" value="Alpha_rhamnosid"/>
</dbReference>
<evidence type="ECO:0000313" key="9">
    <source>
        <dbReference type="Proteomes" id="UP000823603"/>
    </source>
</evidence>
<sequence length="1246" mass="141570">MPKPYSVPCVKGIFQDMFYWDTYFTNLGLLSLGDVEQALNNVDDILYLIDRFGYMPNASNRAMLNRSQPPYASMMVDEVFKVTGDLQWLRHAVEILEKEYDFWMTERMSPSGLNCHGNSATEQELREFYYYMTTRIPSLSWDIPDEERIMRGSHFLSEAESGWDFSPRFNSRCEDFNPIDLNANLYIYEKNFVKFYDLLGVAGGGRWEKAASRRKKLMEKLCRNRTDGLYYDYDWKNRRQGTVFSSAVFNLLWAGILSENDAEAVRRALPRLEAEYGIVACEPAVRTSVYQWDSPNAWASFNNLAVQGLDAYGYKEDARRVAQKYADAISGIYMSTGNLWEKYNGVKGNIEVTNEYALPPFMGWTAGAFMYATDYLGYPPVNTVFEVTDLTTEMSHAPLCVESVHPRLSWKLKSDAQSVMQKSYRVTVASDPSLLAAGGDMWDSGIVQSDSSVYVPYRGKMLEPMTRYWWQVEIEDNRGHIAKSCPVMFQTGITGGENAWGAEWIGGELPGDRPMEAVPARYLRRQFVCEGKKVKYATLYIVGLGLYDAFLNGKRIGDAVLQQMPTEYTKLIRYNAHDVTDMLKSGSNTVGVTLSNGRFAPEGMKTMKWFGFPKLFCRLEIVYDDGSRQSVVSDGTWKLTDNGPVRAASEYNGEVYDARLEMDGWACNGYDDSSWIPAPLTGCPGGRFEPQMNPSIKIMDVIMPRSLRETRPGVYVLDMGQNMVGWLQSKFRWGKPGQEVKIRFSETLNPDGSLYVDNLRSAKCCDTYIFKGLGEETWAPSFTYRGFRYAEISGLDYVPSDNEFLGMVIHDEMDVTGTFTTSDRVINQVYRNAFWGIRGNYRGMPTDCPQRDERLPWLGDRTTGAYGESFLFGNHLLYAKWLDDIESVQKRSGGIPAIAPNYWDVFPDDVTWPAAYLTTADMLYRQYGDSWPIIKHYPSMKRWYEHISHDYMEDWIVTRDEFGDWCMPPESPEMIHSKDPSRITDGALLATSHFYFLAGLLADFAEIAGHEEDAERFRHDAAMIKDAFNRKFFDYGKGCYANNTVTSNLLPLRFGMVPEGYIDKVAGHIVERTEKEHISVGLVGIQHLMRGLTENGRADLALGLASRTDYPSWGYMAENGATTIWELWNGNTADPAMNSGNHVMLIGDLLIWEYSFLAGISNAEGSAGYKQIVLRPYIPEGLESVSASYESVYGTIKSAWTFNDGTFTWKFTIPANTVAEVYVPTSRTTYRKQTFGSGDYEISNKF</sequence>
<dbReference type="Pfam" id="PF08531">
    <property type="entry name" value="Bac_rhamnosid_N"/>
    <property type="match status" value="1"/>
</dbReference>
<dbReference type="Pfam" id="PF17390">
    <property type="entry name" value="Bac_rhamnosid_C"/>
    <property type="match status" value="1"/>
</dbReference>
<dbReference type="Pfam" id="PF05592">
    <property type="entry name" value="Bac_rhamnosid"/>
    <property type="match status" value="1"/>
</dbReference>
<dbReference type="Gene3D" id="2.60.420.10">
    <property type="entry name" value="Maltose phosphorylase, domain 3"/>
    <property type="match status" value="1"/>
</dbReference>
<dbReference type="Proteomes" id="UP000823603">
    <property type="component" value="Unassembled WGS sequence"/>
</dbReference>
<dbReference type="PANTHER" id="PTHR33307">
    <property type="entry name" value="ALPHA-RHAMNOSIDASE (EUROFUNG)"/>
    <property type="match status" value="1"/>
</dbReference>
<name>A0A9D9NEZ3_9BACT</name>
<evidence type="ECO:0000256" key="2">
    <source>
        <dbReference type="ARBA" id="ARBA00012652"/>
    </source>
</evidence>
<feature type="domain" description="Alpha-L-rhamnosidase C-terminal" evidence="7">
    <location>
        <begin position="1159"/>
        <end position="1233"/>
    </location>
</feature>
<gene>
    <name evidence="8" type="ORF">IAB82_05160</name>
</gene>
<dbReference type="EC" id="3.2.1.40" evidence="2"/>
<dbReference type="InterPro" id="IPR035396">
    <property type="entry name" value="Bac_rhamnosid6H"/>
</dbReference>
<dbReference type="PRINTS" id="PR00744">
    <property type="entry name" value="GLHYDRLASE37"/>
</dbReference>
<comment type="catalytic activity">
    <reaction evidence="1">
        <text>Hydrolysis of terminal non-reducing alpha-L-rhamnose residues in alpha-L-rhamnosides.</text>
        <dbReference type="EC" id="3.2.1.40"/>
    </reaction>
</comment>
<dbReference type="Pfam" id="PF17389">
    <property type="entry name" value="Bac_rhamnosid6H"/>
    <property type="match status" value="1"/>
</dbReference>
<evidence type="ECO:0000259" key="6">
    <source>
        <dbReference type="Pfam" id="PF17389"/>
    </source>
</evidence>
<dbReference type="GO" id="GO:0005991">
    <property type="term" value="P:trehalose metabolic process"/>
    <property type="evidence" value="ECO:0007669"/>
    <property type="project" value="InterPro"/>
</dbReference>
<dbReference type="GO" id="GO:0004555">
    <property type="term" value="F:alpha,alpha-trehalase activity"/>
    <property type="evidence" value="ECO:0007669"/>
    <property type="project" value="InterPro"/>
</dbReference>
<dbReference type="InterPro" id="IPR008902">
    <property type="entry name" value="Rhamnosid_concanavalin"/>
</dbReference>
<keyword evidence="3 8" id="KW-0378">Hydrolase</keyword>
<dbReference type="GO" id="GO:0030596">
    <property type="term" value="F:alpha-L-rhamnosidase activity"/>
    <property type="evidence" value="ECO:0007669"/>
    <property type="project" value="UniProtKB-EC"/>
</dbReference>
<evidence type="ECO:0000259" key="4">
    <source>
        <dbReference type="Pfam" id="PF05592"/>
    </source>
</evidence>
<evidence type="ECO:0000313" key="8">
    <source>
        <dbReference type="EMBL" id="MBO8471167.1"/>
    </source>
</evidence>
<feature type="domain" description="Bacterial alpha-L-rhamnosidase N-terminal" evidence="5">
    <location>
        <begin position="532"/>
        <end position="699"/>
    </location>
</feature>
<dbReference type="InterPro" id="IPR035398">
    <property type="entry name" value="Bac_rhamnosid_C"/>
</dbReference>
<dbReference type="Pfam" id="PF25788">
    <property type="entry name" value="Ig_Rha78A_N"/>
    <property type="match status" value="1"/>
</dbReference>
<dbReference type="InterPro" id="IPR008928">
    <property type="entry name" value="6-hairpin_glycosidase_sf"/>
</dbReference>
<dbReference type="AlphaFoldDB" id="A0A9D9NEZ3"/>
<dbReference type="InterPro" id="IPR013737">
    <property type="entry name" value="Bac_rhamnosid_N"/>
</dbReference>
<evidence type="ECO:0000256" key="3">
    <source>
        <dbReference type="ARBA" id="ARBA00022801"/>
    </source>
</evidence>
<dbReference type="Gene3D" id="2.60.40.10">
    <property type="entry name" value="Immunoglobulins"/>
    <property type="match status" value="1"/>
</dbReference>
<dbReference type="Gene3D" id="2.60.120.260">
    <property type="entry name" value="Galactose-binding domain-like"/>
    <property type="match status" value="2"/>
</dbReference>
<accession>A0A9D9NEZ3</accession>
<dbReference type="InterPro" id="IPR001661">
    <property type="entry name" value="Glyco_hydro_37"/>
</dbReference>
<comment type="caution">
    <text evidence="8">The sequence shown here is derived from an EMBL/GenBank/DDBJ whole genome shotgun (WGS) entry which is preliminary data.</text>
</comment>